<keyword evidence="2" id="KW-0812">Transmembrane</keyword>
<protein>
    <submittedName>
        <fullName evidence="3">Ribosome biogenesis protein C8F11.04</fullName>
    </submittedName>
</protein>
<dbReference type="InterPro" id="IPR023674">
    <property type="entry name" value="Ribosomal_uL1-like"/>
</dbReference>
<evidence type="ECO:0000313" key="3">
    <source>
        <dbReference type="EMBL" id="KAK1370439.1"/>
    </source>
</evidence>
<feature type="region of interest" description="Disordered" evidence="1">
    <location>
        <begin position="379"/>
        <end position="421"/>
    </location>
</feature>
<dbReference type="InterPro" id="IPR050257">
    <property type="entry name" value="eL8/uL1-like"/>
</dbReference>
<accession>A0AAD8HPY6</accession>
<dbReference type="PANTHER" id="PTHR23105">
    <property type="entry name" value="RIBOSOMAL PROTEIN L7AE FAMILY MEMBER"/>
    <property type="match status" value="1"/>
</dbReference>
<feature type="region of interest" description="Disordered" evidence="1">
    <location>
        <begin position="255"/>
        <end position="345"/>
    </location>
</feature>
<name>A0AAD8HPY6_9APIA</name>
<dbReference type="AlphaFoldDB" id="A0AAD8HPY6"/>
<feature type="compositionally biased region" description="Basic residues" evidence="1">
    <location>
        <begin position="269"/>
        <end position="281"/>
    </location>
</feature>
<feature type="compositionally biased region" description="Basic and acidic residues" evidence="1">
    <location>
        <begin position="393"/>
        <end position="405"/>
    </location>
</feature>
<feature type="compositionally biased region" description="Basic and acidic residues" evidence="1">
    <location>
        <begin position="308"/>
        <end position="320"/>
    </location>
</feature>
<dbReference type="CDD" id="cd00403">
    <property type="entry name" value="Ribosomal_L1"/>
    <property type="match status" value="1"/>
</dbReference>
<keyword evidence="2" id="KW-0472">Membrane</keyword>
<keyword evidence="4" id="KW-1185">Reference proteome</keyword>
<proteinExistence type="predicted"/>
<reference evidence="3" key="2">
    <citation type="submission" date="2023-05" db="EMBL/GenBank/DDBJ databases">
        <authorList>
            <person name="Schelkunov M.I."/>
        </authorList>
    </citation>
    <scope>NUCLEOTIDE SEQUENCE</scope>
    <source>
        <strain evidence="3">Hsosn_3</strain>
        <tissue evidence="3">Leaf</tissue>
    </source>
</reference>
<evidence type="ECO:0000313" key="4">
    <source>
        <dbReference type="Proteomes" id="UP001237642"/>
    </source>
</evidence>
<dbReference type="GO" id="GO:0003723">
    <property type="term" value="F:RNA binding"/>
    <property type="evidence" value="ECO:0007669"/>
    <property type="project" value="InterPro"/>
</dbReference>
<gene>
    <name evidence="3" type="ORF">POM88_036531</name>
</gene>
<keyword evidence="2" id="KW-1133">Transmembrane helix</keyword>
<feature type="transmembrane region" description="Helical" evidence="2">
    <location>
        <begin position="524"/>
        <end position="547"/>
    </location>
</feature>
<evidence type="ECO:0000256" key="1">
    <source>
        <dbReference type="SAM" id="MobiDB-lite"/>
    </source>
</evidence>
<comment type="caution">
    <text evidence="3">The sequence shown here is derived from an EMBL/GenBank/DDBJ whole genome shotgun (WGS) entry which is preliminary data.</text>
</comment>
<dbReference type="InterPro" id="IPR028364">
    <property type="entry name" value="Ribosomal_uL1/biogenesis"/>
</dbReference>
<organism evidence="3 4">
    <name type="scientific">Heracleum sosnowskyi</name>
    <dbReference type="NCBI Taxonomy" id="360622"/>
    <lineage>
        <taxon>Eukaryota</taxon>
        <taxon>Viridiplantae</taxon>
        <taxon>Streptophyta</taxon>
        <taxon>Embryophyta</taxon>
        <taxon>Tracheophyta</taxon>
        <taxon>Spermatophyta</taxon>
        <taxon>Magnoliopsida</taxon>
        <taxon>eudicotyledons</taxon>
        <taxon>Gunneridae</taxon>
        <taxon>Pentapetalae</taxon>
        <taxon>asterids</taxon>
        <taxon>campanulids</taxon>
        <taxon>Apiales</taxon>
        <taxon>Apiaceae</taxon>
        <taxon>Apioideae</taxon>
        <taxon>apioid superclade</taxon>
        <taxon>Tordylieae</taxon>
        <taxon>Tordyliinae</taxon>
        <taxon>Heracleum</taxon>
    </lineage>
</organism>
<dbReference type="Pfam" id="PF00687">
    <property type="entry name" value="Ribosomal_L1"/>
    <property type="match status" value="1"/>
</dbReference>
<reference evidence="3" key="1">
    <citation type="submission" date="2023-02" db="EMBL/GenBank/DDBJ databases">
        <title>Genome of toxic invasive species Heracleum sosnowskyi carries increased number of genes despite the absence of recent whole-genome duplications.</title>
        <authorList>
            <person name="Schelkunov M."/>
            <person name="Shtratnikova V."/>
            <person name="Makarenko M."/>
            <person name="Klepikova A."/>
            <person name="Omelchenko D."/>
            <person name="Novikova G."/>
            <person name="Obukhova E."/>
            <person name="Bogdanov V."/>
            <person name="Penin A."/>
            <person name="Logacheva M."/>
        </authorList>
    </citation>
    <scope>NUCLEOTIDE SEQUENCE</scope>
    <source>
        <strain evidence="3">Hsosn_3</strain>
        <tissue evidence="3">Leaf</tissue>
    </source>
</reference>
<sequence>MSTTRVTPETISSAVSALLKWKQSKSASEKPQLLPQEEFFFLTLTLKHIPQQGCRVNPYKIPLPHALIQDSEICLIVDDRPKSKMTSKEAKKKVQNDGICVSKVLKFSKLKTDYKSFEAKRKLCDSYDMFFSAKGVIPLLPKLLGKTFFKKKKLPLPIDLTHKNWKEQIERACGSGLFYIKSGTCSVVKIGRVSMEEREVVENVVEGINGVVELVPKGWEGVRSFHLKLSGSLSLPLYQAVPDVRMKIEGVREVVEGSESEVEGEGKKEKKAGKSKKKKGRIHEVKYMDVSSVGDDEVASDGDEGEKESEKVKDESELVGKKRKKGGSAKGKAKEEKVSEEMDDKEDMDIKEVEVKKKKNKADAVGQVTPDKIVEKPVKKTKKKAGADEEEKIELPVSKEESAEKKGKKKSGLGAAAKTSEKKAKITKKNNAYTNAVMHEYPLVPTNFKTENVLLASPEYSEVPYYRNGLPLYFLKSAVVCLSLPKEVDSFIGSSGPWSHLIHVILDVQGFPFPSVFLLLDCSVAVLSFVMVNYVVITLAISIHIIYMDVSMYIYIKELASKNASINLFGVVEVAWSHYSIVVVLFRIRVHAFSSRNSHVVSLTQVSPDAVGNLILCEEAARFQLMSLVIYQNA</sequence>
<dbReference type="FunFam" id="3.40.50.790:FF:000012">
    <property type="entry name" value="Ribosomal protein L1p/L10e family"/>
    <property type="match status" value="1"/>
</dbReference>
<dbReference type="EMBL" id="JAUIZM010000008">
    <property type="protein sequence ID" value="KAK1370439.1"/>
    <property type="molecule type" value="Genomic_DNA"/>
</dbReference>
<evidence type="ECO:0000256" key="2">
    <source>
        <dbReference type="SAM" id="Phobius"/>
    </source>
</evidence>
<dbReference type="Proteomes" id="UP001237642">
    <property type="component" value="Unassembled WGS sequence"/>
</dbReference>
<dbReference type="SUPFAM" id="SSF56808">
    <property type="entry name" value="Ribosomal protein L1"/>
    <property type="match status" value="1"/>
</dbReference>
<feature type="transmembrane region" description="Helical" evidence="2">
    <location>
        <begin position="568"/>
        <end position="588"/>
    </location>
</feature>
<dbReference type="Gene3D" id="3.40.50.790">
    <property type="match status" value="1"/>
</dbReference>
<feature type="compositionally biased region" description="Acidic residues" evidence="1">
    <location>
        <begin position="294"/>
        <end position="307"/>
    </location>
</feature>
<dbReference type="InterPro" id="IPR016095">
    <property type="entry name" value="Ribosomal_uL1_3-a/b-sand"/>
</dbReference>